<evidence type="ECO:0000313" key="3">
    <source>
        <dbReference type="Proteomes" id="UP000534783"/>
    </source>
</evidence>
<organism evidence="2 3">
    <name type="scientific">Candidatus Manganitrophus noduliformans</name>
    <dbReference type="NCBI Taxonomy" id="2606439"/>
    <lineage>
        <taxon>Bacteria</taxon>
        <taxon>Pseudomonadati</taxon>
        <taxon>Nitrospirota</taxon>
        <taxon>Nitrospiria</taxon>
        <taxon>Candidatus Troglogloeales</taxon>
        <taxon>Candidatus Manganitrophaceae</taxon>
        <taxon>Candidatus Manganitrophus</taxon>
    </lineage>
</organism>
<dbReference type="AlphaFoldDB" id="A0A7X6IC84"/>
<dbReference type="Pfam" id="PF01740">
    <property type="entry name" value="STAS"/>
    <property type="match status" value="1"/>
</dbReference>
<gene>
    <name evidence="2" type="ORF">MNODULE_15835</name>
</gene>
<dbReference type="PROSITE" id="PS50801">
    <property type="entry name" value="STAS"/>
    <property type="match status" value="1"/>
</dbReference>
<name>A0A7X6IC84_9BACT</name>
<dbReference type="Proteomes" id="UP000534783">
    <property type="component" value="Unassembled WGS sequence"/>
</dbReference>
<dbReference type="InterPro" id="IPR002645">
    <property type="entry name" value="STAS_dom"/>
</dbReference>
<sequence length="145" mass="15809">MEKIPIIKVGDTLLVSIQTDLQDQVAMTMQTDLLGRIEQTSARGVIIDISVVDIVDSFLGRVLSDTASMARIMNAVVVVVGIQPSVAITLVELGLELKQIPTALNVERGLQLLRERIAWEDHAVADGAESRELGREEERARNGHG</sequence>
<dbReference type="PANTHER" id="PTHR33745">
    <property type="entry name" value="RSBT ANTAGONIST PROTEIN RSBS-RELATED"/>
    <property type="match status" value="1"/>
</dbReference>
<dbReference type="CDD" id="cd07041">
    <property type="entry name" value="STAS_RsbR_RsbS_like"/>
    <property type="match status" value="1"/>
</dbReference>
<accession>A0A7X6IC84</accession>
<dbReference type="RefSeq" id="WP_168061679.1">
    <property type="nucleotide sequence ID" value="NZ_VTOW01000003.1"/>
</dbReference>
<comment type="caution">
    <text evidence="2">The sequence shown here is derived from an EMBL/GenBank/DDBJ whole genome shotgun (WGS) entry which is preliminary data.</text>
</comment>
<keyword evidence="3" id="KW-1185">Reference proteome</keyword>
<dbReference type="EMBL" id="VTOW01000003">
    <property type="protein sequence ID" value="NKE72220.1"/>
    <property type="molecule type" value="Genomic_DNA"/>
</dbReference>
<dbReference type="PANTHER" id="PTHR33745:SF1">
    <property type="entry name" value="RSBT ANTAGONIST PROTEIN RSBS"/>
    <property type="match status" value="1"/>
</dbReference>
<evidence type="ECO:0000313" key="2">
    <source>
        <dbReference type="EMBL" id="NKE72220.1"/>
    </source>
</evidence>
<reference evidence="2 3" key="1">
    <citation type="journal article" date="2020" name="Nature">
        <title>Bacterial chemolithoautotrophy via manganese oxidation.</title>
        <authorList>
            <person name="Yu H."/>
            <person name="Leadbetter J.R."/>
        </authorList>
    </citation>
    <scope>NUCLEOTIDE SEQUENCE [LARGE SCALE GENOMIC DNA]</scope>
    <source>
        <strain evidence="2 3">Mn-1</strain>
    </source>
</reference>
<feature type="domain" description="STAS" evidence="1">
    <location>
        <begin position="1"/>
        <end position="113"/>
    </location>
</feature>
<dbReference type="SUPFAM" id="SSF52091">
    <property type="entry name" value="SpoIIaa-like"/>
    <property type="match status" value="1"/>
</dbReference>
<dbReference type="InterPro" id="IPR051932">
    <property type="entry name" value="Bact_StressResp_Reg"/>
</dbReference>
<dbReference type="Gene3D" id="3.30.750.24">
    <property type="entry name" value="STAS domain"/>
    <property type="match status" value="1"/>
</dbReference>
<dbReference type="InterPro" id="IPR036513">
    <property type="entry name" value="STAS_dom_sf"/>
</dbReference>
<proteinExistence type="predicted"/>
<evidence type="ECO:0000259" key="1">
    <source>
        <dbReference type="PROSITE" id="PS50801"/>
    </source>
</evidence>
<protein>
    <submittedName>
        <fullName evidence="2">STAS domain-containing protein</fullName>
    </submittedName>
</protein>